<gene>
    <name evidence="2" type="ORF">AJE_09384</name>
</gene>
<reference evidence="2 3" key="1">
    <citation type="journal article" date="2012" name="J. Bacteriol.">
        <title>Genome Sequence of Extracellular-Protease-Producing Alishewanella jeotgali Isolated from Traditional Korean Fermented Seafood.</title>
        <authorList>
            <person name="Jung J."/>
            <person name="Chun J."/>
            <person name="Park W."/>
        </authorList>
    </citation>
    <scope>NUCLEOTIDE SEQUENCE [LARGE SCALE GENOMIC DNA]</scope>
    <source>
        <strain evidence="2 3">KCTC 22429</strain>
    </source>
</reference>
<evidence type="ECO:0000256" key="1">
    <source>
        <dbReference type="SAM" id="Phobius"/>
    </source>
</evidence>
<evidence type="ECO:0000313" key="2">
    <source>
        <dbReference type="EMBL" id="EHR40894.1"/>
    </source>
</evidence>
<feature type="transmembrane region" description="Helical" evidence="1">
    <location>
        <begin position="40"/>
        <end position="57"/>
    </location>
</feature>
<evidence type="ECO:0000313" key="3">
    <source>
        <dbReference type="Proteomes" id="UP000012046"/>
    </source>
</evidence>
<keyword evidence="3" id="KW-1185">Reference proteome</keyword>
<dbReference type="EMBL" id="AHTH01000026">
    <property type="protein sequence ID" value="EHR40894.1"/>
    <property type="molecule type" value="Genomic_DNA"/>
</dbReference>
<sequence length="68" mass="7671">MKTIRTFIRIVGAILGLAFVVLGVYWLINPIMSGAKDVVFNFSIIGLGVMFLVWALSSRYHQAPDKEW</sequence>
<proteinExistence type="predicted"/>
<organism evidence="2 3">
    <name type="scientific">Alishewanella jeotgali KCTC 22429</name>
    <dbReference type="NCBI Taxonomy" id="1129374"/>
    <lineage>
        <taxon>Bacteria</taxon>
        <taxon>Pseudomonadati</taxon>
        <taxon>Pseudomonadota</taxon>
        <taxon>Gammaproteobacteria</taxon>
        <taxon>Alteromonadales</taxon>
        <taxon>Alteromonadaceae</taxon>
        <taxon>Alishewanella</taxon>
    </lineage>
</organism>
<name>H3ZEU2_9ALTE</name>
<dbReference type="RefSeq" id="WP_008950660.1">
    <property type="nucleotide sequence ID" value="NZ_AHTH01000026.1"/>
</dbReference>
<comment type="caution">
    <text evidence="2">The sequence shown here is derived from an EMBL/GenBank/DDBJ whole genome shotgun (WGS) entry which is preliminary data.</text>
</comment>
<feature type="transmembrane region" description="Helical" evidence="1">
    <location>
        <begin position="7"/>
        <end position="28"/>
    </location>
</feature>
<protein>
    <submittedName>
        <fullName evidence="2">Uncharacterized protein</fullName>
    </submittedName>
</protein>
<dbReference type="STRING" id="1129374.AJE_09384"/>
<accession>H3ZEU2</accession>
<dbReference type="Proteomes" id="UP000012046">
    <property type="component" value="Unassembled WGS sequence"/>
</dbReference>
<dbReference type="AlphaFoldDB" id="H3ZEU2"/>
<keyword evidence="1" id="KW-1133">Transmembrane helix</keyword>
<keyword evidence="1" id="KW-0812">Transmembrane</keyword>
<keyword evidence="1" id="KW-0472">Membrane</keyword>